<name>A0A1H8HTY5_9RHOB</name>
<evidence type="ECO:0000313" key="2">
    <source>
        <dbReference type="Proteomes" id="UP000198761"/>
    </source>
</evidence>
<keyword evidence="2" id="KW-1185">Reference proteome</keyword>
<accession>A0A1H8HTY5</accession>
<evidence type="ECO:0000313" key="1">
    <source>
        <dbReference type="EMBL" id="SEN59366.1"/>
    </source>
</evidence>
<organism evidence="1 2">
    <name type="scientific">Gemmobacter aquatilis</name>
    <dbReference type="NCBI Taxonomy" id="933059"/>
    <lineage>
        <taxon>Bacteria</taxon>
        <taxon>Pseudomonadati</taxon>
        <taxon>Pseudomonadota</taxon>
        <taxon>Alphaproteobacteria</taxon>
        <taxon>Rhodobacterales</taxon>
        <taxon>Paracoccaceae</taxon>
        <taxon>Gemmobacter</taxon>
    </lineage>
</organism>
<dbReference type="EMBL" id="FOCE01000006">
    <property type="protein sequence ID" value="SEN59366.1"/>
    <property type="molecule type" value="Genomic_DNA"/>
</dbReference>
<protein>
    <submittedName>
        <fullName evidence="1">Uncharacterized protein</fullName>
    </submittedName>
</protein>
<proteinExistence type="predicted"/>
<sequence length="48" mass="5283">MLLIVIGVLLLLLRARSAIGPVVVPGRLRRGQGTHRCMPLHRVIHVPP</sequence>
<dbReference type="Proteomes" id="UP000198761">
    <property type="component" value="Unassembled WGS sequence"/>
</dbReference>
<dbReference type="AlphaFoldDB" id="A0A1H8HTY5"/>
<dbReference type="RefSeq" id="WP_175482098.1">
    <property type="nucleotide sequence ID" value="NZ_FOCE01000006.1"/>
</dbReference>
<gene>
    <name evidence="1" type="ORF">SAMN04488103_10637</name>
</gene>
<reference evidence="1 2" key="1">
    <citation type="submission" date="2016-10" db="EMBL/GenBank/DDBJ databases">
        <authorList>
            <person name="de Groot N.N."/>
        </authorList>
    </citation>
    <scope>NUCLEOTIDE SEQUENCE [LARGE SCALE GENOMIC DNA]</scope>
    <source>
        <strain evidence="1 2">DSM 3857</strain>
    </source>
</reference>